<protein>
    <recommendedName>
        <fullName evidence="4">Hpt domain-containing protein</fullName>
    </recommendedName>
</protein>
<name>A0ABW9D229_9BURK</name>
<dbReference type="Proteomes" id="UP001629367">
    <property type="component" value="Unassembled WGS sequence"/>
</dbReference>
<accession>A0ABW9D229</accession>
<evidence type="ECO:0008006" key="4">
    <source>
        <dbReference type="Google" id="ProtNLM"/>
    </source>
</evidence>
<proteinExistence type="predicted"/>
<comment type="caution">
    <text evidence="2">The sequence shown here is derived from an EMBL/GenBank/DDBJ whole genome shotgun (WGS) entry which is preliminary data.</text>
</comment>
<dbReference type="RefSeq" id="WP_408209197.1">
    <property type="nucleotide sequence ID" value="NZ_JAQQBZ010000002.1"/>
</dbReference>
<evidence type="ECO:0000256" key="1">
    <source>
        <dbReference type="SAM" id="Phobius"/>
    </source>
</evidence>
<feature type="transmembrane region" description="Helical" evidence="1">
    <location>
        <begin position="34"/>
        <end position="52"/>
    </location>
</feature>
<keyword evidence="3" id="KW-1185">Reference proteome</keyword>
<keyword evidence="1" id="KW-1133">Transmembrane helix</keyword>
<reference evidence="2 3" key="1">
    <citation type="journal article" date="2024" name="Chem. Sci.">
        <title>Discovery of megapolipeptins by genome mining of a Burkholderiales bacteria collection.</title>
        <authorList>
            <person name="Paulo B.S."/>
            <person name="Recchia M.J.J."/>
            <person name="Lee S."/>
            <person name="Fergusson C.H."/>
            <person name="Romanowski S.B."/>
            <person name="Hernandez A."/>
            <person name="Krull N."/>
            <person name="Liu D.Y."/>
            <person name="Cavanagh H."/>
            <person name="Bos A."/>
            <person name="Gray C.A."/>
            <person name="Murphy B.T."/>
            <person name="Linington R.G."/>
            <person name="Eustaquio A.S."/>
        </authorList>
    </citation>
    <scope>NUCLEOTIDE SEQUENCE [LARGE SCALE GENOMIC DNA]</scope>
    <source>
        <strain evidence="2 3">RL17-335-BIF-A</strain>
    </source>
</reference>
<dbReference type="SUPFAM" id="SSF47226">
    <property type="entry name" value="Histidine-containing phosphotransfer domain, HPT domain"/>
    <property type="match status" value="1"/>
</dbReference>
<evidence type="ECO:0000313" key="2">
    <source>
        <dbReference type="EMBL" id="MFM0592141.1"/>
    </source>
</evidence>
<dbReference type="EMBL" id="JAQQBZ010000002">
    <property type="protein sequence ID" value="MFM0592141.1"/>
    <property type="molecule type" value="Genomic_DNA"/>
</dbReference>
<sequence length="290" mass="30831">MSPSHSSAGVHCRTRCLVRHVSAGHACRVGLTSIRFASVLGCLCAFALLWVLSMRANALPLGDSTANAVQIDISRPGAHGAAGQQSWILMLVAPVVATLAGACLLLVAQRRAAQKAKKAALKRSTHCELAAPGGRTSLSAPFAVESWSDRSRLAHANPQAPVPSNAPIGEDLSGNASFEPFEARYLQSLSEEGIDLQAFLAGWRRAMDEDLAHLNALRRDGEFDRLRSVLHRLSGAVGLVGACSLMEALRHTSAAPPAHNASSIDVLTTRVRTLIMQLETAAHAYRSTPR</sequence>
<keyword evidence="1" id="KW-0472">Membrane</keyword>
<feature type="transmembrane region" description="Helical" evidence="1">
    <location>
        <begin position="87"/>
        <end position="108"/>
    </location>
</feature>
<dbReference type="InterPro" id="IPR036641">
    <property type="entry name" value="HPT_dom_sf"/>
</dbReference>
<gene>
    <name evidence="2" type="ORF">PQQ68_03870</name>
</gene>
<keyword evidence="1" id="KW-0812">Transmembrane</keyword>
<evidence type="ECO:0000313" key="3">
    <source>
        <dbReference type="Proteomes" id="UP001629367"/>
    </source>
</evidence>
<organism evidence="2 3">
    <name type="scientific">Paraburkholderia dilworthii</name>
    <dbReference type="NCBI Taxonomy" id="948106"/>
    <lineage>
        <taxon>Bacteria</taxon>
        <taxon>Pseudomonadati</taxon>
        <taxon>Pseudomonadota</taxon>
        <taxon>Betaproteobacteria</taxon>
        <taxon>Burkholderiales</taxon>
        <taxon>Burkholderiaceae</taxon>
        <taxon>Paraburkholderia</taxon>
    </lineage>
</organism>
<dbReference type="Gene3D" id="1.20.120.160">
    <property type="entry name" value="HPT domain"/>
    <property type="match status" value="1"/>
</dbReference>